<keyword evidence="1" id="KW-0812">Transmembrane</keyword>
<dbReference type="Proteomes" id="UP000887575">
    <property type="component" value="Unassembled WGS sequence"/>
</dbReference>
<evidence type="ECO:0000313" key="2">
    <source>
        <dbReference type="Proteomes" id="UP000887575"/>
    </source>
</evidence>
<evidence type="ECO:0000313" key="3">
    <source>
        <dbReference type="WBParaSite" id="MBELARI_LOCUS1118"/>
    </source>
</evidence>
<dbReference type="WBParaSite" id="MBELARI_LOCUS1118">
    <property type="protein sequence ID" value="MBELARI_LOCUS1118"/>
    <property type="gene ID" value="MBELARI_LOCUS1118"/>
</dbReference>
<accession>A0AAF3EB66</accession>
<evidence type="ECO:0000256" key="1">
    <source>
        <dbReference type="SAM" id="Phobius"/>
    </source>
</evidence>
<organism evidence="2 3">
    <name type="scientific">Mesorhabditis belari</name>
    <dbReference type="NCBI Taxonomy" id="2138241"/>
    <lineage>
        <taxon>Eukaryota</taxon>
        <taxon>Metazoa</taxon>
        <taxon>Ecdysozoa</taxon>
        <taxon>Nematoda</taxon>
        <taxon>Chromadorea</taxon>
        <taxon>Rhabditida</taxon>
        <taxon>Rhabditina</taxon>
        <taxon>Rhabditomorpha</taxon>
        <taxon>Rhabditoidea</taxon>
        <taxon>Rhabditidae</taxon>
        <taxon>Mesorhabditinae</taxon>
        <taxon>Mesorhabditis</taxon>
    </lineage>
</organism>
<keyword evidence="2" id="KW-1185">Reference proteome</keyword>
<protein>
    <submittedName>
        <fullName evidence="3">Uncharacterized protein</fullName>
    </submittedName>
</protein>
<dbReference type="InterPro" id="IPR019429">
    <property type="entry name" value="7TM_GPCR_serpentine_rcpt_Sri"/>
</dbReference>
<feature type="transmembrane region" description="Helical" evidence="1">
    <location>
        <begin position="12"/>
        <end position="36"/>
    </location>
</feature>
<keyword evidence="1" id="KW-1133">Transmembrane helix</keyword>
<keyword evidence="1" id="KW-0472">Membrane</keyword>
<proteinExistence type="predicted"/>
<dbReference type="AlphaFoldDB" id="A0AAF3EB66"/>
<dbReference type="Pfam" id="PF10327">
    <property type="entry name" value="7TM_GPCR_Sri"/>
    <property type="match status" value="1"/>
</dbReference>
<reference evidence="3" key="1">
    <citation type="submission" date="2024-02" db="UniProtKB">
        <authorList>
            <consortium name="WormBaseParasite"/>
        </authorList>
    </citation>
    <scope>IDENTIFICATION</scope>
</reference>
<feature type="transmembrane region" description="Helical" evidence="1">
    <location>
        <begin position="56"/>
        <end position="83"/>
    </location>
</feature>
<name>A0AAF3EB66_9BILA</name>
<sequence length="189" mass="21855">MKEYRYFLLNIWVWTTLSDFVLTIILQIQLFFPLFGGASCSNIVNWLMPTLPDNGYSAWVLTIWVLVNNSISLLNGFLYRLWVLDTDSWLTRKPRRILYVCAGIHVIKSSIETGECIMAYTPRDQMEIFILKGWTTGADIMLTLALELQLFFPLFGGTTSSALLTWLMPPLPDCGYFAWLVCWIDEKNF</sequence>